<gene>
    <name evidence="2" type="ORF">BGI32_01380</name>
</gene>
<evidence type="ECO:0000313" key="3">
    <source>
        <dbReference type="Proteomes" id="UP000231293"/>
    </source>
</evidence>
<sequence length="187" mass="21525">MISKTLFLLATALAIICWARLLLQWGNLPFLHPLAQFCVHSTNWLIRPLRRITPPLRHWDGACILATIIIYYLATALNLFIAFTWIQPDARVITASLLFCILFSLKALCYALFIGLVIRMFLSLSKPYSVLLLTLQHIYIPLTRPFAFLRIGKYDFSATVILLVLWLCLDWWLPQAGNKISYWLISG</sequence>
<evidence type="ECO:0000256" key="1">
    <source>
        <dbReference type="SAM" id="Phobius"/>
    </source>
</evidence>
<dbReference type="Pfam" id="PF02325">
    <property type="entry name" value="CCB3_YggT"/>
    <property type="match status" value="1"/>
</dbReference>
<feature type="transmembrane region" description="Helical" evidence="1">
    <location>
        <begin position="130"/>
        <end position="148"/>
    </location>
</feature>
<keyword evidence="1" id="KW-0812">Transmembrane</keyword>
<reference evidence="2 3" key="1">
    <citation type="journal article" date="2017" name="MBio">
        <title>Type VI secretion-mediated competition in the bee gut microbiome.</title>
        <authorList>
            <person name="Steele M.I."/>
            <person name="Kwong W.K."/>
            <person name="Powell J.E."/>
            <person name="Whiteley M."/>
            <person name="Moran N.A."/>
        </authorList>
    </citation>
    <scope>NUCLEOTIDE SEQUENCE [LARGE SCALE GENOMIC DNA]</scope>
    <source>
        <strain evidence="2 3">App2-2</strain>
    </source>
</reference>
<protein>
    <recommendedName>
        <fullName evidence="4">YggT family protein</fullName>
    </recommendedName>
</protein>
<evidence type="ECO:0000313" key="2">
    <source>
        <dbReference type="EMBL" id="PIT18125.1"/>
    </source>
</evidence>
<name>A0A2N9WWA8_9NEIS</name>
<dbReference type="InterPro" id="IPR003425">
    <property type="entry name" value="CCB3/YggT"/>
</dbReference>
<feature type="transmembrane region" description="Helical" evidence="1">
    <location>
        <begin position="92"/>
        <end position="118"/>
    </location>
</feature>
<evidence type="ECO:0008006" key="4">
    <source>
        <dbReference type="Google" id="ProtNLM"/>
    </source>
</evidence>
<dbReference type="RefSeq" id="WP_100113060.1">
    <property type="nucleotide sequence ID" value="NZ_MDVB01000007.1"/>
</dbReference>
<dbReference type="AlphaFoldDB" id="A0A2N9WWA8"/>
<dbReference type="EMBL" id="MDVB01000007">
    <property type="protein sequence ID" value="PIT18125.1"/>
    <property type="molecule type" value="Genomic_DNA"/>
</dbReference>
<accession>A0A2N9WWA8</accession>
<keyword evidence="1" id="KW-1133">Transmembrane helix</keyword>
<organism evidence="2 3">
    <name type="scientific">Snodgrassella alvi</name>
    <dbReference type="NCBI Taxonomy" id="1196083"/>
    <lineage>
        <taxon>Bacteria</taxon>
        <taxon>Pseudomonadati</taxon>
        <taxon>Pseudomonadota</taxon>
        <taxon>Betaproteobacteria</taxon>
        <taxon>Neisseriales</taxon>
        <taxon>Neisseriaceae</taxon>
        <taxon>Snodgrassella</taxon>
    </lineage>
</organism>
<dbReference type="Proteomes" id="UP000231293">
    <property type="component" value="Unassembled WGS sequence"/>
</dbReference>
<proteinExistence type="predicted"/>
<feature type="transmembrane region" description="Helical" evidence="1">
    <location>
        <begin position="58"/>
        <end position="86"/>
    </location>
</feature>
<comment type="caution">
    <text evidence="2">The sequence shown here is derived from an EMBL/GenBank/DDBJ whole genome shotgun (WGS) entry which is preliminary data.</text>
</comment>
<feature type="transmembrane region" description="Helical" evidence="1">
    <location>
        <begin position="154"/>
        <end position="173"/>
    </location>
</feature>
<dbReference type="GO" id="GO:0016020">
    <property type="term" value="C:membrane"/>
    <property type="evidence" value="ECO:0007669"/>
    <property type="project" value="InterPro"/>
</dbReference>
<keyword evidence="1" id="KW-0472">Membrane</keyword>